<dbReference type="SUPFAM" id="SSF55785">
    <property type="entry name" value="PYP-like sensor domain (PAS domain)"/>
    <property type="match status" value="2"/>
</dbReference>
<gene>
    <name evidence="17" type="ORF">PSTG_09286</name>
</gene>
<keyword evidence="3" id="KW-0716">Sensory transduction</keyword>
<feature type="compositionally biased region" description="Basic residues" evidence="12">
    <location>
        <begin position="1134"/>
        <end position="1145"/>
    </location>
</feature>
<dbReference type="GO" id="GO:0009881">
    <property type="term" value="F:photoreceptor activity"/>
    <property type="evidence" value="ECO:0007669"/>
    <property type="project" value="UniProtKB-KW"/>
</dbReference>
<evidence type="ECO:0000256" key="4">
    <source>
        <dbReference type="ARBA" id="ARBA00022679"/>
    </source>
</evidence>
<feature type="modified residue" description="4-aspartylphosphate" evidence="11">
    <location>
        <position position="1382"/>
    </location>
</feature>
<keyword evidence="13" id="KW-1133">Transmembrane helix</keyword>
<keyword evidence="4" id="KW-0808">Transferase</keyword>
<feature type="compositionally biased region" description="Polar residues" evidence="12">
    <location>
        <begin position="23"/>
        <end position="33"/>
    </location>
</feature>
<feature type="compositionally biased region" description="Polar residues" evidence="12">
    <location>
        <begin position="94"/>
        <end position="105"/>
    </location>
</feature>
<dbReference type="SUPFAM" id="SSF52172">
    <property type="entry name" value="CheY-like"/>
    <property type="match status" value="1"/>
</dbReference>
<feature type="region of interest" description="Disordered" evidence="12">
    <location>
        <begin position="202"/>
        <end position="243"/>
    </location>
</feature>
<dbReference type="Gene3D" id="3.30.450.270">
    <property type="match status" value="1"/>
</dbReference>
<dbReference type="SUPFAM" id="SSF55874">
    <property type="entry name" value="ATPase domain of HSP90 chaperone/DNA topoisomerase II/histidine kinase"/>
    <property type="match status" value="1"/>
</dbReference>
<dbReference type="Gene3D" id="3.30.450.20">
    <property type="entry name" value="PAS domain"/>
    <property type="match status" value="1"/>
</dbReference>
<dbReference type="InterPro" id="IPR013654">
    <property type="entry name" value="PAS_2"/>
</dbReference>
<dbReference type="PRINTS" id="PR01033">
    <property type="entry name" value="PHYTOCHROME"/>
</dbReference>
<dbReference type="InterPro" id="IPR016132">
    <property type="entry name" value="Phyto_chromo_attachment"/>
</dbReference>
<feature type="domain" description="Histidine kinase" evidence="15">
    <location>
        <begin position="812"/>
        <end position="1051"/>
    </location>
</feature>
<dbReference type="InterPro" id="IPR005467">
    <property type="entry name" value="His_kinase_dom"/>
</dbReference>
<keyword evidence="2 11" id="KW-0597">Phosphoprotein</keyword>
<dbReference type="InterPro" id="IPR013515">
    <property type="entry name" value="Phytochrome_cen-reg"/>
</dbReference>
<keyword evidence="8" id="KW-0157">Chromophore</keyword>
<evidence type="ECO:0000256" key="12">
    <source>
        <dbReference type="SAM" id="MobiDB-lite"/>
    </source>
</evidence>
<dbReference type="PROSITE" id="PS50046">
    <property type="entry name" value="PHYTOCHROME_2"/>
    <property type="match status" value="1"/>
</dbReference>
<protein>
    <submittedName>
        <fullName evidence="17">Uncharacterized protein</fullName>
    </submittedName>
</protein>
<dbReference type="Pfam" id="PF00360">
    <property type="entry name" value="PHY"/>
    <property type="match status" value="1"/>
</dbReference>
<evidence type="ECO:0000256" key="8">
    <source>
        <dbReference type="ARBA" id="ARBA00022991"/>
    </source>
</evidence>
<dbReference type="InterPro" id="IPR036097">
    <property type="entry name" value="HisK_dim/P_sf"/>
</dbReference>
<name>A0A0L0VDW6_9BASI</name>
<dbReference type="Pfam" id="PF02518">
    <property type="entry name" value="HATPase_c"/>
    <property type="match status" value="1"/>
</dbReference>
<feature type="transmembrane region" description="Helical" evidence="13">
    <location>
        <begin position="1522"/>
        <end position="1544"/>
    </location>
</feature>
<evidence type="ECO:0000256" key="1">
    <source>
        <dbReference type="ARBA" id="ARBA00022543"/>
    </source>
</evidence>
<dbReference type="GO" id="GO:0006355">
    <property type="term" value="P:regulation of DNA-templated transcription"/>
    <property type="evidence" value="ECO:0007669"/>
    <property type="project" value="InterPro"/>
</dbReference>
<dbReference type="SMART" id="SM00388">
    <property type="entry name" value="HisKA"/>
    <property type="match status" value="1"/>
</dbReference>
<feature type="compositionally biased region" description="Basic and acidic residues" evidence="12">
    <location>
        <begin position="1409"/>
        <end position="1427"/>
    </location>
</feature>
<dbReference type="GO" id="GO:0000155">
    <property type="term" value="F:phosphorelay sensor kinase activity"/>
    <property type="evidence" value="ECO:0007669"/>
    <property type="project" value="InterPro"/>
</dbReference>
<comment type="caution">
    <text evidence="17">The sequence shown here is derived from an EMBL/GenBank/DDBJ whole genome shotgun (WGS) entry which is preliminary data.</text>
</comment>
<accession>A0A0L0VDW6</accession>
<dbReference type="EMBL" id="AJIL01000068">
    <property type="protein sequence ID" value="KNE97453.1"/>
    <property type="molecule type" value="Genomic_DNA"/>
</dbReference>
<dbReference type="Pfam" id="PF00072">
    <property type="entry name" value="Response_reg"/>
    <property type="match status" value="1"/>
</dbReference>
<dbReference type="SMART" id="SM00448">
    <property type="entry name" value="REC"/>
    <property type="match status" value="1"/>
</dbReference>
<dbReference type="InterPro" id="IPR003594">
    <property type="entry name" value="HATPase_dom"/>
</dbReference>
<feature type="compositionally biased region" description="Polar residues" evidence="12">
    <location>
        <begin position="1146"/>
        <end position="1171"/>
    </location>
</feature>
<evidence type="ECO:0000256" key="13">
    <source>
        <dbReference type="SAM" id="Phobius"/>
    </source>
</evidence>
<dbReference type="SUPFAM" id="SSF55781">
    <property type="entry name" value="GAF domain-like"/>
    <property type="match status" value="2"/>
</dbReference>
<dbReference type="CDD" id="cd00082">
    <property type="entry name" value="HisKA"/>
    <property type="match status" value="1"/>
</dbReference>
<sequence length="1552" mass="171701">MGAPTTPSRRNAGLPTIVERLSSLGSQQDQCQENVGLGRTGVGSVTGTSHSPTDTDLGPIGQLFPNSRPEPGRLQNPVTNLNETNRLGVHPHRTPSNTRSDTQADPSAIEEPISVAAKSQPTSSLAGQATVSDLSQSSSPPNLSDPDAYITTRFEYQQVEDGILIFTGRKGEFTACEDEPIRTPGAIQGFGVLMAVIVHGESRPTTRPHSRCDPYDPCNGISPSPSTPHSATQETDQAETEDSGRLEIVQVSENSRQILGLSPKLLLNLHSFTEVLTPDQSQQLHGNIEVCFDSESTSATGPHTFRLSGRGEIGTGTDGPSSYTEWSCWCAAHRPDPILRPRLMIVEFELENDELNPPLIISVDPVDADERGGLDGKPYEPTEQDLIESTTSINQPLRALARIRKKGKDFSGDSVEVLSIMSQLNNQFDKAEDMPTFLKTLVGLVRELTGFDRVMIYKFDESWNGQVVAELVDWKRTRDLYRGLRFPASDIPPQARELYKINKVRMLYDRDQPTARLMCKTQEELAQPLNMTHCHLRAMSPIHIKYLANVGVRSSFSISIIMNDELWGLISCHSYGRFGQRVTFPTRQFCTILGDSVCRNILRLNLSQRLQSRKLINTTSTPKNPSGYIIAKAEDFLWLFDAQSGVLSIGDEAKILGAVPNSEEILAILEYFRVKIFDTLQVSTDINQTFPDIDYPGGIESISGVLVIPLSRGGQDFICFFRPAESKEIHWAGNPYQKTHSKDDSSHSHNLEPRKSFKIWSETVKGRSKAWTDEQLETGAVVNLVYGKFIDVWRQKEAVILDTQLQALLLGNASHEVRTPLHQILSTLELALDGHLDKETRDNLSKSYSASKSLVHVINDLLDLAKTEHGRDLFSRNPFNLPLALEEAIPIYRREAKRKGLAFKMVESPLGSPRILEGDRARLRQVVSNLVGNAVKHTTEGHVRVQWGLVPEDEVVQHCAEDRPLGPDDIIRISIAVTDTGKGIAKAQLQNIFRAFKQGGPREPLYDRTSGSIGLGLAVVGRVVHNMGGQLKVDSTVNQGSTFTIILPFVVPKNHTSGANNSEDSAHINPIGWRSWRGNRIGAVSSSRGSQGSSCGSIGAFGSGVDRMMEALSFGSSVGSSSDDHYPLSSTSSFHRKSFSTRRRMSISSGSTASTKGNGSIYSLRSNTGAQMSHRRISSAPNHTLYNEQPSRSRHHPEAQRKLVQLAPPPSDGPSKPEGMITPKEDVLSEEMTRPEAVEPLQQTPTDRSINRKNSKKDEKTVSSKLERPTIPATNEAGQPGQSTLTLDNLLSHGVQEANKSSPFGPSNHLQHISDYQKPTHNRLVAQQPMRVMVVEDDPINRMILKKRLTSSGHSVSLTVHGQDAFELFERDPSQHDIILMDLQMPICDGMQATRMIRAFEKASSNRLAKTDYQKDDDGENKKKEHYSQATEEEDKTATRHSPKSHLINLGVPIIAVSASLHERQLHEILEAGMDGWIPKPVDFTRLATMMIASLDLSTRAELIYQLSFAFDFQFPLVSRLLSIRLCTLTFLLSFPSLWSILCYSSNIVNYL</sequence>
<dbReference type="OrthoDB" id="2015534at2759"/>
<keyword evidence="6" id="KW-0418">Kinase</keyword>
<dbReference type="CDD" id="cd17546">
    <property type="entry name" value="REC_hyHK_CKI1_RcsC-like"/>
    <property type="match status" value="1"/>
</dbReference>
<dbReference type="STRING" id="1165861.A0A0L0VDW6"/>
<dbReference type="GO" id="GO:0009584">
    <property type="term" value="P:detection of visible light"/>
    <property type="evidence" value="ECO:0007669"/>
    <property type="project" value="InterPro"/>
</dbReference>
<evidence type="ECO:0000313" key="17">
    <source>
        <dbReference type="EMBL" id="KNE97453.1"/>
    </source>
</evidence>
<dbReference type="Gene3D" id="3.40.50.2300">
    <property type="match status" value="1"/>
</dbReference>
<dbReference type="Pfam" id="PF00512">
    <property type="entry name" value="HisKA"/>
    <property type="match status" value="1"/>
</dbReference>
<keyword evidence="1" id="KW-0600">Photoreceptor protein</keyword>
<dbReference type="GO" id="GO:0005524">
    <property type="term" value="F:ATP binding"/>
    <property type="evidence" value="ECO:0007669"/>
    <property type="project" value="UniProtKB-KW"/>
</dbReference>
<keyword evidence="18" id="KW-1185">Reference proteome</keyword>
<keyword evidence="7" id="KW-0067">ATP-binding</keyword>
<keyword evidence="9" id="KW-0902">Two-component regulatory system</keyword>
<feature type="region of interest" description="Disordered" evidence="12">
    <location>
        <begin position="23"/>
        <end position="146"/>
    </location>
</feature>
<dbReference type="InterPro" id="IPR036890">
    <property type="entry name" value="HATPase_C_sf"/>
</dbReference>
<feature type="compositionally biased region" description="Polar residues" evidence="12">
    <location>
        <begin position="117"/>
        <end position="142"/>
    </location>
</feature>
<dbReference type="PROSITE" id="PS50109">
    <property type="entry name" value="HIS_KIN"/>
    <property type="match status" value="1"/>
</dbReference>
<feature type="compositionally biased region" description="Polar residues" evidence="12">
    <location>
        <begin position="221"/>
        <end position="235"/>
    </location>
</feature>
<dbReference type="InterPro" id="IPR035965">
    <property type="entry name" value="PAS-like_dom_sf"/>
</dbReference>
<evidence type="ECO:0000313" key="18">
    <source>
        <dbReference type="Proteomes" id="UP000054564"/>
    </source>
</evidence>
<dbReference type="PROSITE" id="PS50110">
    <property type="entry name" value="RESPONSE_REGULATORY"/>
    <property type="match status" value="1"/>
</dbReference>
<dbReference type="PANTHER" id="PTHR43065:SF10">
    <property type="entry name" value="PEROXIDE STRESS-ACTIVATED HISTIDINE KINASE MAK3"/>
    <property type="match status" value="1"/>
</dbReference>
<dbReference type="Gene3D" id="3.30.565.10">
    <property type="entry name" value="Histidine kinase-like ATPase, C-terminal domain"/>
    <property type="match status" value="1"/>
</dbReference>
<proteinExistence type="predicted"/>
<evidence type="ECO:0000256" key="3">
    <source>
        <dbReference type="ARBA" id="ARBA00022606"/>
    </source>
</evidence>
<evidence type="ECO:0000256" key="10">
    <source>
        <dbReference type="ARBA" id="ARBA00023170"/>
    </source>
</evidence>
<organism evidence="17 18">
    <name type="scientific">Puccinia striiformis f. sp. tritici PST-78</name>
    <dbReference type="NCBI Taxonomy" id="1165861"/>
    <lineage>
        <taxon>Eukaryota</taxon>
        <taxon>Fungi</taxon>
        <taxon>Dikarya</taxon>
        <taxon>Basidiomycota</taxon>
        <taxon>Pucciniomycotina</taxon>
        <taxon>Pucciniomycetes</taxon>
        <taxon>Pucciniales</taxon>
        <taxon>Pucciniaceae</taxon>
        <taxon>Puccinia</taxon>
    </lineage>
</organism>
<evidence type="ECO:0000259" key="16">
    <source>
        <dbReference type="PROSITE" id="PS50110"/>
    </source>
</evidence>
<feature type="compositionally biased region" description="Polar residues" evidence="12">
    <location>
        <begin position="1272"/>
        <end position="1285"/>
    </location>
</feature>
<evidence type="ECO:0000256" key="7">
    <source>
        <dbReference type="ARBA" id="ARBA00022840"/>
    </source>
</evidence>
<dbReference type="SMART" id="SM00065">
    <property type="entry name" value="GAF"/>
    <property type="match status" value="1"/>
</dbReference>
<keyword evidence="13" id="KW-0472">Membrane</keyword>
<dbReference type="Gene3D" id="3.30.450.40">
    <property type="match status" value="1"/>
</dbReference>
<dbReference type="InterPro" id="IPR003018">
    <property type="entry name" value="GAF"/>
</dbReference>
<evidence type="ECO:0000256" key="9">
    <source>
        <dbReference type="ARBA" id="ARBA00023012"/>
    </source>
</evidence>
<feature type="compositionally biased region" description="Basic and acidic residues" evidence="12">
    <location>
        <begin position="1256"/>
        <end position="1268"/>
    </location>
</feature>
<dbReference type="InterPro" id="IPR043150">
    <property type="entry name" value="Phytochrome_PHY_sf"/>
</dbReference>
<dbReference type="PANTHER" id="PTHR43065">
    <property type="entry name" value="SENSOR HISTIDINE KINASE"/>
    <property type="match status" value="1"/>
</dbReference>
<feature type="domain" description="Phytochrome chromophore attachment site" evidence="14">
    <location>
        <begin position="433"/>
        <end position="595"/>
    </location>
</feature>
<dbReference type="InterPro" id="IPR003661">
    <property type="entry name" value="HisK_dim/P_dom"/>
</dbReference>
<dbReference type="Gene3D" id="1.10.287.130">
    <property type="match status" value="1"/>
</dbReference>
<dbReference type="SMART" id="SM00387">
    <property type="entry name" value="HATPase_c"/>
    <property type="match status" value="1"/>
</dbReference>
<reference evidence="18" key="1">
    <citation type="submission" date="2014-03" db="EMBL/GenBank/DDBJ databases">
        <title>The Genome Sequence of Puccinia striiformis f. sp. tritici PST-78.</title>
        <authorList>
            <consortium name="The Broad Institute Genome Sequencing Platform"/>
            <person name="Cuomo C."/>
            <person name="Hulbert S."/>
            <person name="Chen X."/>
            <person name="Walker B."/>
            <person name="Young S.K."/>
            <person name="Zeng Q."/>
            <person name="Gargeya S."/>
            <person name="Fitzgerald M."/>
            <person name="Haas B."/>
            <person name="Abouelleil A."/>
            <person name="Alvarado L."/>
            <person name="Arachchi H.M."/>
            <person name="Berlin A.M."/>
            <person name="Chapman S.B."/>
            <person name="Goldberg J."/>
            <person name="Griggs A."/>
            <person name="Gujja S."/>
            <person name="Hansen M."/>
            <person name="Howarth C."/>
            <person name="Imamovic A."/>
            <person name="Larimer J."/>
            <person name="McCowan C."/>
            <person name="Montmayeur A."/>
            <person name="Murphy C."/>
            <person name="Neiman D."/>
            <person name="Pearson M."/>
            <person name="Priest M."/>
            <person name="Roberts A."/>
            <person name="Saif S."/>
            <person name="Shea T."/>
            <person name="Sisk P."/>
            <person name="Sykes S."/>
            <person name="Wortman J."/>
            <person name="Nusbaum C."/>
            <person name="Birren B."/>
        </authorList>
    </citation>
    <scope>NUCLEOTIDE SEQUENCE [LARGE SCALE GENOMIC DNA]</scope>
    <source>
        <strain evidence="18">race PST-78</strain>
    </source>
</reference>
<feature type="compositionally biased region" description="Polar residues" evidence="12">
    <location>
        <begin position="1179"/>
        <end position="1190"/>
    </location>
</feature>
<feature type="compositionally biased region" description="Low complexity" evidence="12">
    <location>
        <begin position="42"/>
        <end position="51"/>
    </location>
</feature>
<feature type="compositionally biased region" description="Polar residues" evidence="12">
    <location>
        <begin position="76"/>
        <end position="85"/>
    </location>
</feature>
<evidence type="ECO:0000256" key="11">
    <source>
        <dbReference type="PROSITE-ProRule" id="PRU00169"/>
    </source>
</evidence>
<evidence type="ECO:0000256" key="6">
    <source>
        <dbReference type="ARBA" id="ARBA00022777"/>
    </source>
</evidence>
<dbReference type="InterPro" id="IPR029016">
    <property type="entry name" value="GAF-like_dom_sf"/>
</dbReference>
<feature type="domain" description="Response regulatory" evidence="16">
    <location>
        <begin position="1331"/>
        <end position="1495"/>
    </location>
</feature>
<feature type="region of interest" description="Disordered" evidence="12">
    <location>
        <begin position="1408"/>
        <end position="1443"/>
    </location>
</feature>
<keyword evidence="13" id="KW-0812">Transmembrane</keyword>
<dbReference type="Pfam" id="PF08446">
    <property type="entry name" value="PAS_2"/>
    <property type="match status" value="1"/>
</dbReference>
<feature type="compositionally biased region" description="Basic and acidic residues" evidence="12">
    <location>
        <begin position="202"/>
        <end position="214"/>
    </location>
</feature>
<evidence type="ECO:0000259" key="15">
    <source>
        <dbReference type="PROSITE" id="PS50109"/>
    </source>
</evidence>
<evidence type="ECO:0000256" key="2">
    <source>
        <dbReference type="ARBA" id="ARBA00022553"/>
    </source>
</evidence>
<dbReference type="InterPro" id="IPR001789">
    <property type="entry name" value="Sig_transdc_resp-reg_receiver"/>
</dbReference>
<feature type="region of interest" description="Disordered" evidence="12">
    <location>
        <begin position="1120"/>
        <end position="1200"/>
    </location>
</feature>
<feature type="region of interest" description="Disordered" evidence="12">
    <location>
        <begin position="1230"/>
        <end position="1285"/>
    </location>
</feature>
<dbReference type="Pfam" id="PF01590">
    <property type="entry name" value="GAF"/>
    <property type="match status" value="1"/>
</dbReference>
<evidence type="ECO:0000256" key="5">
    <source>
        <dbReference type="ARBA" id="ARBA00022741"/>
    </source>
</evidence>
<evidence type="ECO:0000259" key="14">
    <source>
        <dbReference type="PROSITE" id="PS50046"/>
    </source>
</evidence>
<keyword evidence="10" id="KW-0675">Receptor</keyword>
<dbReference type="InterPro" id="IPR011006">
    <property type="entry name" value="CheY-like_superfamily"/>
</dbReference>
<dbReference type="SUPFAM" id="SSF47384">
    <property type="entry name" value="Homodimeric domain of signal transducing histidine kinase"/>
    <property type="match status" value="1"/>
</dbReference>
<dbReference type="Proteomes" id="UP000054564">
    <property type="component" value="Unassembled WGS sequence"/>
</dbReference>
<keyword evidence="5" id="KW-0547">Nucleotide-binding</keyword>
<dbReference type="InterPro" id="IPR001294">
    <property type="entry name" value="Phytochrome"/>
</dbReference>